<organism evidence="1">
    <name type="scientific">Arundo donax</name>
    <name type="common">Giant reed</name>
    <name type="synonym">Donax arundinaceus</name>
    <dbReference type="NCBI Taxonomy" id="35708"/>
    <lineage>
        <taxon>Eukaryota</taxon>
        <taxon>Viridiplantae</taxon>
        <taxon>Streptophyta</taxon>
        <taxon>Embryophyta</taxon>
        <taxon>Tracheophyta</taxon>
        <taxon>Spermatophyta</taxon>
        <taxon>Magnoliopsida</taxon>
        <taxon>Liliopsida</taxon>
        <taxon>Poales</taxon>
        <taxon>Poaceae</taxon>
        <taxon>PACMAD clade</taxon>
        <taxon>Arundinoideae</taxon>
        <taxon>Arundineae</taxon>
        <taxon>Arundo</taxon>
    </lineage>
</organism>
<sequence>MSCSWKSLVP</sequence>
<evidence type="ECO:0000313" key="1">
    <source>
        <dbReference type="EMBL" id="JAD31297.1"/>
    </source>
</evidence>
<dbReference type="EMBL" id="GBRH01266598">
    <property type="protein sequence ID" value="JAD31297.1"/>
    <property type="molecule type" value="Transcribed_RNA"/>
</dbReference>
<reference evidence="1" key="2">
    <citation type="journal article" date="2015" name="Data Brief">
        <title>Shoot transcriptome of the giant reed, Arundo donax.</title>
        <authorList>
            <person name="Barrero R.A."/>
            <person name="Guerrero F.D."/>
            <person name="Moolhuijzen P."/>
            <person name="Goolsby J.A."/>
            <person name="Tidwell J."/>
            <person name="Bellgard S.E."/>
            <person name="Bellgard M.I."/>
        </authorList>
    </citation>
    <scope>NUCLEOTIDE SEQUENCE</scope>
    <source>
        <tissue evidence="1">Shoot tissue taken approximately 20 cm above the soil surface</tissue>
    </source>
</reference>
<reference evidence="1" key="1">
    <citation type="submission" date="2014-09" db="EMBL/GenBank/DDBJ databases">
        <authorList>
            <person name="Magalhaes I.L.F."/>
            <person name="Oliveira U."/>
            <person name="Santos F.R."/>
            <person name="Vidigal T.H.D.A."/>
            <person name="Brescovit A.D."/>
            <person name="Santos A.J."/>
        </authorList>
    </citation>
    <scope>NUCLEOTIDE SEQUENCE</scope>
    <source>
        <tissue evidence="1">Shoot tissue taken approximately 20 cm above the soil surface</tissue>
    </source>
</reference>
<accession>A0A0A8Z8V0</accession>
<protein>
    <submittedName>
        <fullName evidence="1">Uncharacterized protein</fullName>
    </submittedName>
</protein>
<proteinExistence type="predicted"/>
<name>A0A0A8Z8V0_ARUDO</name>